<organism evidence="9 10">
    <name type="scientific">Bordetella pseudohinzii</name>
    <dbReference type="NCBI Taxonomy" id="1331258"/>
    <lineage>
        <taxon>Bacteria</taxon>
        <taxon>Pseudomonadati</taxon>
        <taxon>Pseudomonadota</taxon>
        <taxon>Betaproteobacteria</taxon>
        <taxon>Burkholderiales</taxon>
        <taxon>Alcaligenaceae</taxon>
        <taxon>Bordetella</taxon>
    </lineage>
</organism>
<accession>A0A0M7EZK4</accession>
<reference evidence="9 10" key="1">
    <citation type="submission" date="2015-09" db="EMBL/GenBank/DDBJ databases">
        <authorList>
            <person name="Jackson K.R."/>
            <person name="Lunt B.L."/>
            <person name="Fisher J.N.B."/>
            <person name="Gardner A.V."/>
            <person name="Bailey M.E."/>
            <person name="Deus L.M."/>
            <person name="Earl A.S."/>
            <person name="Gibby P.D."/>
            <person name="Hartmann K.A."/>
            <person name="Liu J.E."/>
            <person name="Manci A.M."/>
            <person name="Nielsen D.A."/>
            <person name="Solomon M.B."/>
            <person name="Breakwell D.P."/>
            <person name="Burnett S.H."/>
            <person name="Grose J.H."/>
        </authorList>
    </citation>
    <scope>NUCLEOTIDE SEQUENCE [LARGE SCALE GENOMIC DNA]</scope>
    <source>
        <strain evidence="9 10">2789STDY5608636</strain>
    </source>
</reference>
<evidence type="ECO:0000256" key="6">
    <source>
        <dbReference type="ARBA" id="ARBA00038001"/>
    </source>
</evidence>
<proteinExistence type="inferred from homology"/>
<dbReference type="Proteomes" id="UP000053096">
    <property type="component" value="Unassembled WGS sequence"/>
</dbReference>
<sequence>MNWTRIASTDQVDDDSAIAVTIGQAQLALYKCDGEYFLSDGVCTHGHAMLAEGYVEDGCVECPLHQARFNLRTGEPECAPATAPIRVYPVRVEDGAVFAQLEG</sequence>
<evidence type="ECO:0000256" key="4">
    <source>
        <dbReference type="ARBA" id="ARBA00023014"/>
    </source>
</evidence>
<dbReference type="PANTHER" id="PTHR21496">
    <property type="entry name" value="FERREDOXIN-RELATED"/>
    <property type="match status" value="1"/>
</dbReference>
<dbReference type="AlphaFoldDB" id="A0A0J6EZQ5"/>
<keyword evidence="1" id="KW-0001">2Fe-2S</keyword>
<evidence type="ECO:0000313" key="8">
    <source>
        <dbReference type="EMBL" id="ANY17567.1"/>
    </source>
</evidence>
<dbReference type="PANTHER" id="PTHR21496:SF0">
    <property type="entry name" value="RIESKE DOMAIN-CONTAINING PROTEIN"/>
    <property type="match status" value="1"/>
</dbReference>
<gene>
    <name evidence="9" type="primary">andAb_1</name>
    <name evidence="8" type="ORF">BBN53_17785</name>
    <name evidence="9" type="ORF">ERS370011_02014</name>
</gene>
<evidence type="ECO:0000256" key="3">
    <source>
        <dbReference type="ARBA" id="ARBA00023004"/>
    </source>
</evidence>
<evidence type="ECO:0000256" key="5">
    <source>
        <dbReference type="ARBA" id="ARBA00034078"/>
    </source>
</evidence>
<reference evidence="8 11" key="2">
    <citation type="submission" date="2016-07" db="EMBL/GenBank/DDBJ databases">
        <title>Complete genome sequences of Bordetella pseudohinzii.</title>
        <authorList>
            <person name="Spilker T."/>
            <person name="Darrah R."/>
            <person name="LiPuma J.J."/>
        </authorList>
    </citation>
    <scope>NUCLEOTIDE SEQUENCE [LARGE SCALE GENOMIC DNA]</scope>
    <source>
        <strain evidence="8 11">HI4681</strain>
    </source>
</reference>
<dbReference type="KEGG" id="bpdz:BBN53_17785"/>
<protein>
    <submittedName>
        <fullName evidence="8 9">Ferredoxin</fullName>
    </submittedName>
</protein>
<comment type="similarity">
    <text evidence="6">Belongs to the bacterial ring-hydroxylating dioxygenase ferredoxin component family.</text>
</comment>
<dbReference type="Pfam" id="PF00355">
    <property type="entry name" value="Rieske"/>
    <property type="match status" value="1"/>
</dbReference>
<dbReference type="SUPFAM" id="SSF50022">
    <property type="entry name" value="ISP domain"/>
    <property type="match status" value="1"/>
</dbReference>
<dbReference type="Gene3D" id="2.102.10.10">
    <property type="entry name" value="Rieske [2Fe-2S] iron-sulphur domain"/>
    <property type="match status" value="1"/>
</dbReference>
<keyword evidence="2" id="KW-0479">Metal-binding</keyword>
<name>A0A0J6EZQ5_9BORD</name>
<evidence type="ECO:0000313" key="11">
    <source>
        <dbReference type="Proteomes" id="UP000092950"/>
    </source>
</evidence>
<dbReference type="InterPro" id="IPR036922">
    <property type="entry name" value="Rieske_2Fe-2S_sf"/>
</dbReference>
<comment type="cofactor">
    <cofactor evidence="5">
        <name>[2Fe-2S] cluster</name>
        <dbReference type="ChEBI" id="CHEBI:190135"/>
    </cofactor>
</comment>
<dbReference type="EMBL" id="CYTV01000004">
    <property type="protein sequence ID" value="CUI74097.1"/>
    <property type="molecule type" value="Genomic_DNA"/>
</dbReference>
<dbReference type="GO" id="GO:0051537">
    <property type="term" value="F:2 iron, 2 sulfur cluster binding"/>
    <property type="evidence" value="ECO:0007669"/>
    <property type="project" value="UniProtKB-KW"/>
</dbReference>
<dbReference type="EMBL" id="CP016440">
    <property type="protein sequence ID" value="ANY17567.1"/>
    <property type="molecule type" value="Genomic_DNA"/>
</dbReference>
<dbReference type="PROSITE" id="PS51296">
    <property type="entry name" value="RIESKE"/>
    <property type="match status" value="1"/>
</dbReference>
<evidence type="ECO:0000256" key="1">
    <source>
        <dbReference type="ARBA" id="ARBA00022714"/>
    </source>
</evidence>
<dbReference type="OrthoDB" id="9800167at2"/>
<evidence type="ECO:0000313" key="10">
    <source>
        <dbReference type="Proteomes" id="UP000053096"/>
    </source>
</evidence>
<evidence type="ECO:0000313" key="9">
    <source>
        <dbReference type="EMBL" id="CUI74097.1"/>
    </source>
</evidence>
<dbReference type="GO" id="GO:0051213">
    <property type="term" value="F:dioxygenase activity"/>
    <property type="evidence" value="ECO:0007669"/>
    <property type="project" value="UniProtKB-KW"/>
</dbReference>
<keyword evidence="9" id="KW-0560">Oxidoreductase</keyword>
<accession>A0A0J6EZQ5</accession>
<keyword evidence="4" id="KW-0411">Iron-sulfur</keyword>
<keyword evidence="3" id="KW-0408">Iron</keyword>
<feature type="domain" description="Rieske" evidence="7">
    <location>
        <begin position="3"/>
        <end position="99"/>
    </location>
</feature>
<evidence type="ECO:0000256" key="2">
    <source>
        <dbReference type="ARBA" id="ARBA00022723"/>
    </source>
</evidence>
<evidence type="ECO:0000259" key="7">
    <source>
        <dbReference type="PROSITE" id="PS51296"/>
    </source>
</evidence>
<dbReference type="RefSeq" id="WP_043212121.1">
    <property type="nucleotide sequence ID" value="NZ_CAJGUP010000078.1"/>
</dbReference>
<keyword evidence="9" id="KW-0223">Dioxygenase</keyword>
<dbReference type="CDD" id="cd03528">
    <property type="entry name" value="Rieske_RO_ferredoxin"/>
    <property type="match status" value="1"/>
</dbReference>
<dbReference type="InterPro" id="IPR017941">
    <property type="entry name" value="Rieske_2Fe-2S"/>
</dbReference>
<dbReference type="GO" id="GO:0046872">
    <property type="term" value="F:metal ion binding"/>
    <property type="evidence" value="ECO:0007669"/>
    <property type="project" value="UniProtKB-KW"/>
</dbReference>
<keyword evidence="11" id="KW-1185">Reference proteome</keyword>
<dbReference type="Proteomes" id="UP000092950">
    <property type="component" value="Chromosome"/>
</dbReference>